<dbReference type="InterPro" id="IPR008266">
    <property type="entry name" value="Tyr_kinase_AS"/>
</dbReference>
<evidence type="ECO:0000256" key="3">
    <source>
        <dbReference type="ARBA" id="ARBA00022777"/>
    </source>
</evidence>
<feature type="region of interest" description="Disordered" evidence="6">
    <location>
        <begin position="693"/>
        <end position="743"/>
    </location>
</feature>
<dbReference type="Gene3D" id="1.10.510.10">
    <property type="entry name" value="Transferase(Phosphotransferase) domain 1"/>
    <property type="match status" value="1"/>
</dbReference>
<evidence type="ECO:0000256" key="6">
    <source>
        <dbReference type="SAM" id="MobiDB-lite"/>
    </source>
</evidence>
<dbReference type="Proteomes" id="UP000807716">
    <property type="component" value="Unassembled WGS sequence"/>
</dbReference>
<dbReference type="PROSITE" id="PS50011">
    <property type="entry name" value="PROTEIN_KINASE_DOM"/>
    <property type="match status" value="1"/>
</dbReference>
<dbReference type="SUPFAM" id="SSF56112">
    <property type="entry name" value="Protein kinase-like (PK-like)"/>
    <property type="match status" value="1"/>
</dbReference>
<dbReference type="OrthoDB" id="346907at2759"/>
<dbReference type="PROSITE" id="PS00107">
    <property type="entry name" value="PROTEIN_KINASE_ATP"/>
    <property type="match status" value="1"/>
</dbReference>
<comment type="caution">
    <text evidence="8">The sequence shown here is derived from an EMBL/GenBank/DDBJ whole genome shotgun (WGS) entry which is preliminary data.</text>
</comment>
<evidence type="ECO:0000256" key="1">
    <source>
        <dbReference type="ARBA" id="ARBA00022679"/>
    </source>
</evidence>
<dbReference type="GO" id="GO:0005524">
    <property type="term" value="F:ATP binding"/>
    <property type="evidence" value="ECO:0007669"/>
    <property type="project" value="UniProtKB-UniRule"/>
</dbReference>
<feature type="compositionally biased region" description="Gly residues" evidence="6">
    <location>
        <begin position="379"/>
        <end position="394"/>
    </location>
</feature>
<keyword evidence="9" id="KW-1185">Reference proteome</keyword>
<dbReference type="InterPro" id="IPR006597">
    <property type="entry name" value="Sel1-like"/>
</dbReference>
<gene>
    <name evidence="8" type="ORF">DFQ27_000612</name>
</gene>
<dbReference type="SMART" id="SM00671">
    <property type="entry name" value="SEL1"/>
    <property type="match status" value="4"/>
</dbReference>
<dbReference type="InterPro" id="IPR051681">
    <property type="entry name" value="Ser/Thr_Kinases-Pseudokinases"/>
</dbReference>
<protein>
    <recommendedName>
        <fullName evidence="7">Protein kinase domain-containing protein</fullName>
    </recommendedName>
</protein>
<reference evidence="8" key="1">
    <citation type="journal article" date="2020" name="Fungal Divers.">
        <title>Resolving the Mortierellaceae phylogeny through synthesis of multi-gene phylogenetics and phylogenomics.</title>
        <authorList>
            <person name="Vandepol N."/>
            <person name="Liber J."/>
            <person name="Desiro A."/>
            <person name="Na H."/>
            <person name="Kennedy M."/>
            <person name="Barry K."/>
            <person name="Grigoriev I.V."/>
            <person name="Miller A.N."/>
            <person name="O'Donnell K."/>
            <person name="Stajich J.E."/>
            <person name="Bonito G."/>
        </authorList>
    </citation>
    <scope>NUCLEOTIDE SEQUENCE</scope>
    <source>
        <strain evidence="8">BC1065</strain>
    </source>
</reference>
<feature type="compositionally biased region" description="Low complexity" evidence="6">
    <location>
        <begin position="368"/>
        <end position="378"/>
    </location>
</feature>
<keyword evidence="1" id="KW-0808">Transferase</keyword>
<dbReference type="PROSITE" id="PS00109">
    <property type="entry name" value="PROTEIN_KINASE_TYR"/>
    <property type="match status" value="1"/>
</dbReference>
<feature type="region of interest" description="Disordered" evidence="6">
    <location>
        <begin position="334"/>
        <end position="417"/>
    </location>
</feature>
<dbReference type="GO" id="GO:0004674">
    <property type="term" value="F:protein serine/threonine kinase activity"/>
    <property type="evidence" value="ECO:0007669"/>
    <property type="project" value="TreeGrafter"/>
</dbReference>
<keyword evidence="2 5" id="KW-0547">Nucleotide-binding</keyword>
<evidence type="ECO:0000256" key="4">
    <source>
        <dbReference type="ARBA" id="ARBA00022840"/>
    </source>
</evidence>
<organism evidence="8 9">
    <name type="scientific">Actinomortierella ambigua</name>
    <dbReference type="NCBI Taxonomy" id="1343610"/>
    <lineage>
        <taxon>Eukaryota</taxon>
        <taxon>Fungi</taxon>
        <taxon>Fungi incertae sedis</taxon>
        <taxon>Mucoromycota</taxon>
        <taxon>Mortierellomycotina</taxon>
        <taxon>Mortierellomycetes</taxon>
        <taxon>Mortierellales</taxon>
        <taxon>Mortierellaceae</taxon>
        <taxon>Actinomortierella</taxon>
    </lineage>
</organism>
<dbReference type="SMART" id="SM00219">
    <property type="entry name" value="TyrKc"/>
    <property type="match status" value="1"/>
</dbReference>
<feature type="domain" description="Protein kinase" evidence="7">
    <location>
        <begin position="3"/>
        <end position="254"/>
    </location>
</feature>
<keyword evidence="3" id="KW-0418">Kinase</keyword>
<keyword evidence="4 5" id="KW-0067">ATP-binding</keyword>
<dbReference type="GO" id="GO:0004713">
    <property type="term" value="F:protein tyrosine kinase activity"/>
    <property type="evidence" value="ECO:0007669"/>
    <property type="project" value="InterPro"/>
</dbReference>
<evidence type="ECO:0000313" key="9">
    <source>
        <dbReference type="Proteomes" id="UP000807716"/>
    </source>
</evidence>
<feature type="compositionally biased region" description="Polar residues" evidence="6">
    <location>
        <begin position="698"/>
        <end position="707"/>
    </location>
</feature>
<dbReference type="EMBL" id="JAAAJB010000116">
    <property type="protein sequence ID" value="KAG0265475.1"/>
    <property type="molecule type" value="Genomic_DNA"/>
</dbReference>
<sequence length="743" mass="80312">MTILLGDFLGRGNFGKVYRASWNGKRVAAKQFTLRGEDALIEEEIKAHRELSHPNIIKMLGLEPHDQTMVMILEFCDNGSLKAALQGRLILDWHAKSRIARETAAGLAYLHANNVLHRDLRSSNVLLDADASVRLTDFGIPKIKTTTAAKAHGQRGEGTLRWMAPELLSVRPKYSPKSDVYALGMVLWEMASEKVLPYGDHDNNGYITEYVKNGGRETLPDDTPQDYRDWVQSCWAQEIAERPDASEMEARVSIVPADPSNPTGAKPPGGKGEDETGGAKEQGEKKEGDGGNGTNATGDAGGNGASPKPRVQFSEKPPTVRTVSLVEIEVMDFKKDGADDDEEEENMFPRISSEKLARLDIGKPRLDSSGSSSGARSSSGGGSGSGVGSGGGGGAKDDSKKPEAASTTLSTLSTPVSAATVGRAPQALNTELGMTAGRRAAAAVAVPLDPEAHARAETLYRQATEFSGGEDSVRLRQLKESADLGYAPAQNDLGWMYHKGVGVPHNDERGYYWVRRAAKQNHPQAQYRLAYFYGAGRGVAQHPGKAFEYYHKAASNGHVDGQATIGYMYQYGVATSKDYTKAMEWSLRAAEQGSQNGQFDVGKLYENGLGVPRDVSAALEWYRKAAMKGHPEANRRLNELTNTMGGQRRRSGEGPFPSQHKAFLAHAANPMLRAKKPVPRTVNSPSSLLDSLAARPSVGSSSWSGPQAPTELDATGTDYDKIEHSLYDPEKKTHPTANHGKKK</sequence>
<dbReference type="PANTHER" id="PTHR44329:SF288">
    <property type="entry name" value="MITOGEN-ACTIVATED PROTEIN KINASE KINASE KINASE 20"/>
    <property type="match status" value="1"/>
</dbReference>
<dbReference type="Pfam" id="PF08238">
    <property type="entry name" value="Sel1"/>
    <property type="match status" value="4"/>
</dbReference>
<feature type="region of interest" description="Disordered" evidence="6">
    <location>
        <begin position="253"/>
        <end position="320"/>
    </location>
</feature>
<proteinExistence type="predicted"/>
<dbReference type="InterPro" id="IPR017441">
    <property type="entry name" value="Protein_kinase_ATP_BS"/>
</dbReference>
<evidence type="ECO:0000256" key="5">
    <source>
        <dbReference type="PROSITE-ProRule" id="PRU10141"/>
    </source>
</evidence>
<dbReference type="InterPro" id="IPR001245">
    <property type="entry name" value="Ser-Thr/Tyr_kinase_cat_dom"/>
</dbReference>
<dbReference type="AlphaFoldDB" id="A0A9P6U9V7"/>
<evidence type="ECO:0000256" key="2">
    <source>
        <dbReference type="ARBA" id="ARBA00022741"/>
    </source>
</evidence>
<dbReference type="InterPro" id="IPR020635">
    <property type="entry name" value="Tyr_kinase_cat_dom"/>
</dbReference>
<feature type="compositionally biased region" description="Basic and acidic residues" evidence="6">
    <location>
        <begin position="352"/>
        <end position="366"/>
    </location>
</feature>
<dbReference type="SUPFAM" id="SSF81901">
    <property type="entry name" value="HCP-like"/>
    <property type="match status" value="1"/>
</dbReference>
<evidence type="ECO:0000313" key="8">
    <source>
        <dbReference type="EMBL" id="KAG0265475.1"/>
    </source>
</evidence>
<feature type="compositionally biased region" description="Low complexity" evidence="6">
    <location>
        <begin position="404"/>
        <end position="417"/>
    </location>
</feature>
<dbReference type="Gene3D" id="1.25.40.10">
    <property type="entry name" value="Tetratricopeptide repeat domain"/>
    <property type="match status" value="1"/>
</dbReference>
<dbReference type="InterPro" id="IPR011990">
    <property type="entry name" value="TPR-like_helical_dom_sf"/>
</dbReference>
<dbReference type="InterPro" id="IPR000719">
    <property type="entry name" value="Prot_kinase_dom"/>
</dbReference>
<dbReference type="InterPro" id="IPR011009">
    <property type="entry name" value="Kinase-like_dom_sf"/>
</dbReference>
<accession>A0A9P6U9V7</accession>
<feature type="binding site" evidence="5">
    <location>
        <position position="30"/>
    </location>
    <ligand>
        <name>ATP</name>
        <dbReference type="ChEBI" id="CHEBI:30616"/>
    </ligand>
</feature>
<feature type="compositionally biased region" description="Basic and acidic residues" evidence="6">
    <location>
        <begin position="271"/>
        <end position="289"/>
    </location>
</feature>
<dbReference type="PANTHER" id="PTHR44329">
    <property type="entry name" value="SERINE/THREONINE-PROTEIN KINASE TNNI3K-RELATED"/>
    <property type="match status" value="1"/>
</dbReference>
<dbReference type="Pfam" id="PF07714">
    <property type="entry name" value="PK_Tyr_Ser-Thr"/>
    <property type="match status" value="1"/>
</dbReference>
<name>A0A9P6U9V7_9FUNG</name>
<evidence type="ECO:0000259" key="7">
    <source>
        <dbReference type="PROSITE" id="PS50011"/>
    </source>
</evidence>
<feature type="compositionally biased region" description="Basic and acidic residues" evidence="6">
    <location>
        <begin position="718"/>
        <end position="733"/>
    </location>
</feature>
<dbReference type="PRINTS" id="PR00109">
    <property type="entry name" value="TYRKINASE"/>
</dbReference>